<evidence type="ECO:0000313" key="12">
    <source>
        <dbReference type="Proteomes" id="UP000070544"/>
    </source>
</evidence>
<dbReference type="InterPro" id="IPR010347">
    <property type="entry name" value="Tdp1"/>
</dbReference>
<evidence type="ECO:0000256" key="1">
    <source>
        <dbReference type="ARBA" id="ARBA00004123"/>
    </source>
</evidence>
<feature type="binding site" evidence="10">
    <location>
        <position position="203"/>
    </location>
    <ligand>
        <name>substrate</name>
    </ligand>
</feature>
<evidence type="ECO:0000256" key="3">
    <source>
        <dbReference type="ARBA" id="ARBA00022722"/>
    </source>
</evidence>
<name>A0A139ATD9_GONPJ</name>
<evidence type="ECO:0000256" key="9">
    <source>
        <dbReference type="PIRSR" id="PIRSR610347-1"/>
    </source>
</evidence>
<dbReference type="Pfam" id="PF02809">
    <property type="entry name" value="UIM"/>
    <property type="match status" value="2"/>
</dbReference>
<dbReference type="GO" id="GO:0006281">
    <property type="term" value="P:DNA repair"/>
    <property type="evidence" value="ECO:0007669"/>
    <property type="project" value="UniProtKB-KW"/>
</dbReference>
<accession>A0A139ATD9</accession>
<dbReference type="GO" id="GO:0003697">
    <property type="term" value="F:single-stranded DNA binding"/>
    <property type="evidence" value="ECO:0007669"/>
    <property type="project" value="TreeGrafter"/>
</dbReference>
<evidence type="ECO:0000256" key="6">
    <source>
        <dbReference type="ARBA" id="ARBA00022839"/>
    </source>
</evidence>
<keyword evidence="7" id="KW-0234">DNA repair</keyword>
<evidence type="ECO:0000256" key="4">
    <source>
        <dbReference type="ARBA" id="ARBA00022763"/>
    </source>
</evidence>
<evidence type="ECO:0000256" key="7">
    <source>
        <dbReference type="ARBA" id="ARBA00023204"/>
    </source>
</evidence>
<dbReference type="PANTHER" id="PTHR12415:SF0">
    <property type="entry name" value="TYROSYL-DNA PHOSPHODIESTERASE 1"/>
    <property type="match status" value="1"/>
</dbReference>
<dbReference type="OrthoDB" id="47785at2759"/>
<keyword evidence="5" id="KW-0378">Hydrolase</keyword>
<dbReference type="PROSITE" id="PS50330">
    <property type="entry name" value="UIM"/>
    <property type="match status" value="2"/>
</dbReference>
<dbReference type="SMART" id="SM00726">
    <property type="entry name" value="UIM"/>
    <property type="match status" value="2"/>
</dbReference>
<proteinExistence type="inferred from homology"/>
<keyword evidence="4" id="KW-0227">DNA damage</keyword>
<evidence type="ECO:0000256" key="8">
    <source>
        <dbReference type="ARBA" id="ARBA00023242"/>
    </source>
</evidence>
<comment type="subcellular location">
    <subcellularLocation>
        <location evidence="1">Nucleus</location>
    </subcellularLocation>
</comment>
<dbReference type="EMBL" id="KQ965736">
    <property type="protein sequence ID" value="KXS20000.1"/>
    <property type="molecule type" value="Genomic_DNA"/>
</dbReference>
<keyword evidence="8" id="KW-0539">Nucleus</keyword>
<dbReference type="AlphaFoldDB" id="A0A139ATD9"/>
<keyword evidence="12" id="KW-1185">Reference proteome</keyword>
<feature type="active site" description="Nucleophile" evidence="9">
    <location>
        <position position="201"/>
    </location>
</feature>
<dbReference type="GO" id="GO:0005634">
    <property type="term" value="C:nucleus"/>
    <property type="evidence" value="ECO:0007669"/>
    <property type="project" value="UniProtKB-SubCell"/>
</dbReference>
<dbReference type="PANTHER" id="PTHR12415">
    <property type="entry name" value="TYROSYL-DNA PHOSPHODIESTERASE 1"/>
    <property type="match status" value="1"/>
</dbReference>
<organism evidence="11 12">
    <name type="scientific">Gonapodya prolifera (strain JEL478)</name>
    <name type="common">Monoblepharis prolifera</name>
    <dbReference type="NCBI Taxonomy" id="1344416"/>
    <lineage>
        <taxon>Eukaryota</taxon>
        <taxon>Fungi</taxon>
        <taxon>Fungi incertae sedis</taxon>
        <taxon>Chytridiomycota</taxon>
        <taxon>Chytridiomycota incertae sedis</taxon>
        <taxon>Monoblepharidomycetes</taxon>
        <taxon>Monoblepharidales</taxon>
        <taxon>Gonapodyaceae</taxon>
        <taxon>Gonapodya</taxon>
    </lineage>
</organism>
<keyword evidence="6" id="KW-0269">Exonuclease</keyword>
<protein>
    <submittedName>
        <fullName evidence="11">Phospholipase D/nuclease</fullName>
    </submittedName>
</protein>
<feature type="active site" description="Proton donor/acceptor" evidence="9">
    <location>
        <position position="416"/>
    </location>
</feature>
<keyword evidence="3" id="KW-0540">Nuclease</keyword>
<sequence>MEEIDDDLRLAIELSLQDANRDEEDEDLQRALALSQAEVNDRIDVSSSQSSASSVTKPDQNFAVADASDTFLLNRANMERDRLERLRKRVADASSDEEPFSKRFKTAGENRRYWEASVGNTCSADFVLDSLIDARNLRSGLFSSFDWGNRDKGVEWIADRLGKDTDAYFVVHEPGKPRVVQASPKRNLLYPPIPANFGTMHVKLMLLIFQDCLRVVITSANLTQRDWSTVDNVVFVQDFPPRASPFAALPSFGDYLHKYLKLLTEHKFVEVLKEYDFSSAKAELVGSTPAAHSFGIDFCGLGRLAAVTKKLGFKPKEGYNVEYQTSSLGALKLPWLHLFYAACAGSLPHSPSTSAPPPPFRVLFPTSDSVLAAGRRGSFPEGCEAICLERKWYEAPMFPKSVLRDSVSTRPGAISHAKVMVVERNAGKTLKDQSRENNGSGEAAEVKDGVKGWVYYGSHNCTQSAWGTIAKSRTTSQRECRTNNYELGVLIPLREGDNPPFVPYKRPPEEYGTRQPWFRMEHLAQGGAPGGQ</sequence>
<comment type="similarity">
    <text evidence="2">Belongs to the tyrosyl-DNA phosphodiesterase family.</text>
</comment>
<dbReference type="Proteomes" id="UP000070544">
    <property type="component" value="Unassembled WGS sequence"/>
</dbReference>
<evidence type="ECO:0000256" key="5">
    <source>
        <dbReference type="ARBA" id="ARBA00022801"/>
    </source>
</evidence>
<evidence type="ECO:0000256" key="10">
    <source>
        <dbReference type="PIRSR" id="PIRSR610347-2"/>
    </source>
</evidence>
<dbReference type="GO" id="GO:0017005">
    <property type="term" value="F:3'-tyrosyl-DNA phosphodiesterase activity"/>
    <property type="evidence" value="ECO:0007669"/>
    <property type="project" value="TreeGrafter"/>
</dbReference>
<gene>
    <name evidence="11" type="ORF">M427DRAFT_52283</name>
</gene>
<evidence type="ECO:0000256" key="2">
    <source>
        <dbReference type="ARBA" id="ARBA00010205"/>
    </source>
</evidence>
<dbReference type="GO" id="GO:0003690">
    <property type="term" value="F:double-stranded DNA binding"/>
    <property type="evidence" value="ECO:0007669"/>
    <property type="project" value="TreeGrafter"/>
</dbReference>
<dbReference type="SUPFAM" id="SSF56024">
    <property type="entry name" value="Phospholipase D/nuclease"/>
    <property type="match status" value="2"/>
</dbReference>
<evidence type="ECO:0000313" key="11">
    <source>
        <dbReference type="EMBL" id="KXS20000.1"/>
    </source>
</evidence>
<feature type="binding site" evidence="10">
    <location>
        <position position="418"/>
    </location>
    <ligand>
        <name>substrate</name>
    </ligand>
</feature>
<reference evidence="11 12" key="1">
    <citation type="journal article" date="2015" name="Genome Biol. Evol.">
        <title>Phylogenomic analyses indicate that early fungi evolved digesting cell walls of algal ancestors of land plants.</title>
        <authorList>
            <person name="Chang Y."/>
            <person name="Wang S."/>
            <person name="Sekimoto S."/>
            <person name="Aerts A.L."/>
            <person name="Choi C."/>
            <person name="Clum A."/>
            <person name="LaButti K.M."/>
            <person name="Lindquist E.A."/>
            <person name="Yee Ngan C."/>
            <person name="Ohm R.A."/>
            <person name="Salamov A.A."/>
            <person name="Grigoriev I.V."/>
            <person name="Spatafora J.W."/>
            <person name="Berbee M.L."/>
        </authorList>
    </citation>
    <scope>NUCLEOTIDE SEQUENCE [LARGE SCALE GENOMIC DNA]</scope>
    <source>
        <strain evidence="11 12">JEL478</strain>
    </source>
</reference>
<dbReference type="STRING" id="1344416.A0A139ATD9"/>
<dbReference type="Gene3D" id="3.30.870.10">
    <property type="entry name" value="Endonuclease Chain A"/>
    <property type="match status" value="2"/>
</dbReference>
<dbReference type="Pfam" id="PF06087">
    <property type="entry name" value="Tyr-DNA_phospho"/>
    <property type="match status" value="1"/>
</dbReference>
<dbReference type="InterPro" id="IPR003903">
    <property type="entry name" value="UIM_dom"/>
</dbReference>
<dbReference type="OMA" id="RCGGMIH"/>
<dbReference type="GO" id="GO:0004527">
    <property type="term" value="F:exonuclease activity"/>
    <property type="evidence" value="ECO:0007669"/>
    <property type="project" value="UniProtKB-KW"/>
</dbReference>